<sequence>MKYLSIIFFFLTLSVHSQTALVKLSVIDQQTQSTLDSVQFIFSNQDGQSLVSGMILSDSVLEIELNNAEKLQISLTKEGFYALDTLIDISRYKQKIKRKKLIHLSLPMVFDGQYTAAFDINAQYKPAIEFSSDRISVTDYVVRNEQDILLLAYPKRLEKSSELIWFKNEVLYAKIKAPAGTYQLDVDYQNKIYLRTKYSDYLVNVNEDLTISPIEKGYYQQYLAPIIDTNRANQLFFDNYQYHYPAFDFFKVNLLDTQHVLLHSVVDDEMMEHYRAEYKWADVRTKLWAWDKESETGIDREIWIGANVFAHSIYYEDTYGELFVLDDEVVVFDFYTDYLYFYHQRTGEAIDSVLINFHKNSRQHEWERRVVQDPITKKIYTFYDDGGYLDVFEINMSTGELKTAFTLFYRYAENIQIYNDRIYYVYRPFESLQKKYLYSEDLSNENRDLSGQNRFENSFSK</sequence>
<keyword evidence="3" id="KW-1185">Reference proteome</keyword>
<feature type="chain" id="PRO_5014162586" description="DUF5103 domain-containing protein" evidence="1">
    <location>
        <begin position="20"/>
        <end position="461"/>
    </location>
</feature>
<protein>
    <recommendedName>
        <fullName evidence="4">DUF5103 domain-containing protein</fullName>
    </recommendedName>
</protein>
<dbReference type="RefSeq" id="WP_101334851.1">
    <property type="nucleotide sequence ID" value="NZ_PJNI01000010.1"/>
</dbReference>
<proteinExistence type="predicted"/>
<reference evidence="2 3" key="1">
    <citation type="submission" date="2017-12" db="EMBL/GenBank/DDBJ databases">
        <title>The draft genome sequence of Brumimicrobium saltpan LHR20.</title>
        <authorList>
            <person name="Do Z.-J."/>
            <person name="Luo H.-R."/>
        </authorList>
    </citation>
    <scope>NUCLEOTIDE SEQUENCE [LARGE SCALE GENOMIC DNA]</scope>
    <source>
        <strain evidence="2 3">LHR20</strain>
    </source>
</reference>
<name>A0A2I0R1D1_9FLAO</name>
<keyword evidence="1" id="KW-0732">Signal</keyword>
<feature type="signal peptide" evidence="1">
    <location>
        <begin position="1"/>
        <end position="19"/>
    </location>
</feature>
<dbReference type="AlphaFoldDB" id="A0A2I0R1D1"/>
<gene>
    <name evidence="2" type="ORF">CW751_09915</name>
</gene>
<evidence type="ECO:0008006" key="4">
    <source>
        <dbReference type="Google" id="ProtNLM"/>
    </source>
</evidence>
<evidence type="ECO:0000313" key="3">
    <source>
        <dbReference type="Proteomes" id="UP000236654"/>
    </source>
</evidence>
<comment type="caution">
    <text evidence="2">The sequence shown here is derived from an EMBL/GenBank/DDBJ whole genome shotgun (WGS) entry which is preliminary data.</text>
</comment>
<evidence type="ECO:0000313" key="2">
    <source>
        <dbReference type="EMBL" id="PKR80379.1"/>
    </source>
</evidence>
<dbReference type="EMBL" id="PJNI01000010">
    <property type="protein sequence ID" value="PKR80379.1"/>
    <property type="molecule type" value="Genomic_DNA"/>
</dbReference>
<dbReference type="Proteomes" id="UP000236654">
    <property type="component" value="Unassembled WGS sequence"/>
</dbReference>
<organism evidence="2 3">
    <name type="scientific">Brumimicrobium salinarum</name>
    <dbReference type="NCBI Taxonomy" id="2058658"/>
    <lineage>
        <taxon>Bacteria</taxon>
        <taxon>Pseudomonadati</taxon>
        <taxon>Bacteroidota</taxon>
        <taxon>Flavobacteriia</taxon>
        <taxon>Flavobacteriales</taxon>
        <taxon>Crocinitomicaceae</taxon>
        <taxon>Brumimicrobium</taxon>
    </lineage>
</organism>
<evidence type="ECO:0000256" key="1">
    <source>
        <dbReference type="SAM" id="SignalP"/>
    </source>
</evidence>
<dbReference type="OrthoDB" id="1466942at2"/>
<accession>A0A2I0R1D1</accession>